<keyword evidence="3 6" id="KW-0812">Transmembrane</keyword>
<evidence type="ECO:0000256" key="5">
    <source>
        <dbReference type="ARBA" id="ARBA00023136"/>
    </source>
</evidence>
<name>A0A9D1VJC4_9LACO</name>
<sequence length="304" mass="34523">MKEPDKRIRQSVCLFMHHFQMAQISSSAATLAYYTLLSIFPGILIVGNLLPMMGIGAKEVSSYLASAIPESVYGFIEPIVYDFLQHGSGGMLTTGAIVALWSTSQGIAAFQRSVNHAYGVAENQNPIMNRVLSFIWMVVVIFILFVLAITYGIGETVLAHLQPIFHYNMSYIKMFTQLRWPVTFMGLFIALTLLYYFVPNAHVHLRFVLVGSLVVTLCWMGLSRIFSLYAYFMNSRIISYKTIGAFMAMMIWLDFSGMLVMLGATINATLQEMHEGEITERRRLGQWLEGFPRHHRKPNNHERP</sequence>
<comment type="subcellular location">
    <subcellularLocation>
        <location evidence="1">Cell membrane</location>
        <topology evidence="1">Multi-pass membrane protein</topology>
    </subcellularLocation>
</comment>
<keyword evidence="5 6" id="KW-0472">Membrane</keyword>
<feature type="transmembrane region" description="Helical" evidence="6">
    <location>
        <begin position="134"/>
        <end position="158"/>
    </location>
</feature>
<evidence type="ECO:0000256" key="1">
    <source>
        <dbReference type="ARBA" id="ARBA00004651"/>
    </source>
</evidence>
<dbReference type="PANTHER" id="PTHR30213">
    <property type="entry name" value="INNER MEMBRANE PROTEIN YHJD"/>
    <property type="match status" value="1"/>
</dbReference>
<dbReference type="PIRSF" id="PIRSF035875">
    <property type="entry name" value="RNase_BN"/>
    <property type="match status" value="1"/>
</dbReference>
<protein>
    <submittedName>
        <fullName evidence="7">YihY/virulence factor BrkB family protein</fullName>
    </submittedName>
</protein>
<dbReference type="Pfam" id="PF03631">
    <property type="entry name" value="Virul_fac_BrkB"/>
    <property type="match status" value="1"/>
</dbReference>
<dbReference type="GO" id="GO:0005886">
    <property type="term" value="C:plasma membrane"/>
    <property type="evidence" value="ECO:0007669"/>
    <property type="project" value="UniProtKB-SubCell"/>
</dbReference>
<evidence type="ECO:0000256" key="4">
    <source>
        <dbReference type="ARBA" id="ARBA00022989"/>
    </source>
</evidence>
<dbReference type="AlphaFoldDB" id="A0A9D1VJC4"/>
<feature type="transmembrane region" description="Helical" evidence="6">
    <location>
        <begin position="203"/>
        <end position="222"/>
    </location>
</feature>
<evidence type="ECO:0000256" key="3">
    <source>
        <dbReference type="ARBA" id="ARBA00022692"/>
    </source>
</evidence>
<feature type="transmembrane region" description="Helical" evidence="6">
    <location>
        <begin position="31"/>
        <end position="50"/>
    </location>
</feature>
<reference evidence="7" key="2">
    <citation type="submission" date="2021-04" db="EMBL/GenBank/DDBJ databases">
        <authorList>
            <person name="Gilroy R."/>
        </authorList>
    </citation>
    <scope>NUCLEOTIDE SEQUENCE</scope>
    <source>
        <strain evidence="7">ChiSxjej3B15-572</strain>
    </source>
</reference>
<dbReference type="InterPro" id="IPR017039">
    <property type="entry name" value="Virul_fac_BrkB"/>
</dbReference>
<feature type="transmembrane region" description="Helical" evidence="6">
    <location>
        <begin position="243"/>
        <end position="266"/>
    </location>
</feature>
<proteinExistence type="predicted"/>
<dbReference type="Proteomes" id="UP000824231">
    <property type="component" value="Unassembled WGS sequence"/>
</dbReference>
<dbReference type="NCBIfam" id="TIGR00765">
    <property type="entry name" value="yihY_not_rbn"/>
    <property type="match status" value="1"/>
</dbReference>
<comment type="caution">
    <text evidence="7">The sequence shown here is derived from an EMBL/GenBank/DDBJ whole genome shotgun (WGS) entry which is preliminary data.</text>
</comment>
<gene>
    <name evidence="7" type="ORF">H9856_07090</name>
</gene>
<accession>A0A9D1VJC4</accession>
<dbReference type="EMBL" id="DXFH01000028">
    <property type="protein sequence ID" value="HIX36131.1"/>
    <property type="molecule type" value="Genomic_DNA"/>
</dbReference>
<feature type="transmembrane region" description="Helical" evidence="6">
    <location>
        <begin position="178"/>
        <end position="197"/>
    </location>
</feature>
<keyword evidence="2" id="KW-1003">Cell membrane</keyword>
<evidence type="ECO:0000313" key="8">
    <source>
        <dbReference type="Proteomes" id="UP000824231"/>
    </source>
</evidence>
<dbReference type="PANTHER" id="PTHR30213:SF0">
    <property type="entry name" value="UPF0761 MEMBRANE PROTEIN YIHY"/>
    <property type="match status" value="1"/>
</dbReference>
<keyword evidence="4 6" id="KW-1133">Transmembrane helix</keyword>
<evidence type="ECO:0000256" key="6">
    <source>
        <dbReference type="SAM" id="Phobius"/>
    </source>
</evidence>
<evidence type="ECO:0000256" key="2">
    <source>
        <dbReference type="ARBA" id="ARBA00022475"/>
    </source>
</evidence>
<reference evidence="7" key="1">
    <citation type="journal article" date="2021" name="PeerJ">
        <title>Extensive microbial diversity within the chicken gut microbiome revealed by metagenomics and culture.</title>
        <authorList>
            <person name="Gilroy R."/>
            <person name="Ravi A."/>
            <person name="Getino M."/>
            <person name="Pursley I."/>
            <person name="Horton D.L."/>
            <person name="Alikhan N.F."/>
            <person name="Baker D."/>
            <person name="Gharbi K."/>
            <person name="Hall N."/>
            <person name="Watson M."/>
            <person name="Adriaenssens E.M."/>
            <person name="Foster-Nyarko E."/>
            <person name="Jarju S."/>
            <person name="Secka A."/>
            <person name="Antonio M."/>
            <person name="Oren A."/>
            <person name="Chaudhuri R.R."/>
            <person name="La Ragione R."/>
            <person name="Hildebrand F."/>
            <person name="Pallen M.J."/>
        </authorList>
    </citation>
    <scope>NUCLEOTIDE SEQUENCE</scope>
    <source>
        <strain evidence="7">ChiSxjej3B15-572</strain>
    </source>
</reference>
<evidence type="ECO:0000313" key="7">
    <source>
        <dbReference type="EMBL" id="HIX36131.1"/>
    </source>
</evidence>
<organism evidence="7 8">
    <name type="scientific">Candidatus Limosilactobacillus merdigallinarum</name>
    <dbReference type="NCBI Taxonomy" id="2838652"/>
    <lineage>
        <taxon>Bacteria</taxon>
        <taxon>Bacillati</taxon>
        <taxon>Bacillota</taxon>
        <taxon>Bacilli</taxon>
        <taxon>Lactobacillales</taxon>
        <taxon>Lactobacillaceae</taxon>
        <taxon>Limosilactobacillus</taxon>
    </lineage>
</organism>